<evidence type="ECO:0000256" key="3">
    <source>
        <dbReference type="SAM" id="MobiDB-lite"/>
    </source>
</evidence>
<dbReference type="RefSeq" id="WP_188102672.1">
    <property type="nucleotide sequence ID" value="NZ_JAANIH010000028.1"/>
</dbReference>
<dbReference type="Pfam" id="PF17754">
    <property type="entry name" value="TetR_C_14"/>
    <property type="match status" value="1"/>
</dbReference>
<dbReference type="Proteomes" id="UP000639516">
    <property type="component" value="Unassembled WGS sequence"/>
</dbReference>
<sequence>MSRSIGEKGARDPAQQGRRARKKEEVRQRIANEAKRLFLERGFAATTIEDIAAAADISQRSFFDYFPAKEDVVLAWHEEFQSAFIANLLKRPMSEAPIVAAREALVEAVGKYGLEDVRNHAILYKERAIKARDHLKYAMLESALADALSQRSNRKADELRIRLVAMVVVGALRVTSEVDIAREEIRKPASRVRRITRLLRSEINKLGEDD</sequence>
<feature type="DNA-binding region" description="H-T-H motif" evidence="2">
    <location>
        <begin position="47"/>
        <end position="66"/>
    </location>
</feature>
<evidence type="ECO:0000313" key="5">
    <source>
        <dbReference type="EMBL" id="MBC9978548.1"/>
    </source>
</evidence>
<keyword evidence="1 2" id="KW-0238">DNA-binding</keyword>
<dbReference type="Gene3D" id="1.10.10.60">
    <property type="entry name" value="Homeodomain-like"/>
    <property type="match status" value="1"/>
</dbReference>
<dbReference type="SUPFAM" id="SSF46689">
    <property type="entry name" value="Homeodomain-like"/>
    <property type="match status" value="1"/>
</dbReference>
<dbReference type="PRINTS" id="PR00455">
    <property type="entry name" value="HTHTETR"/>
</dbReference>
<dbReference type="Pfam" id="PF00440">
    <property type="entry name" value="TetR_N"/>
    <property type="match status" value="1"/>
</dbReference>
<feature type="compositionally biased region" description="Basic and acidic residues" evidence="3">
    <location>
        <begin position="1"/>
        <end position="11"/>
    </location>
</feature>
<dbReference type="PANTHER" id="PTHR43479:SF12">
    <property type="entry name" value="TRANSCRIPTIONAL REGULATORY PROTEIN"/>
    <property type="match status" value="1"/>
</dbReference>
<proteinExistence type="predicted"/>
<keyword evidence="6" id="KW-1185">Reference proteome</keyword>
<dbReference type="InterPro" id="IPR001647">
    <property type="entry name" value="HTH_TetR"/>
</dbReference>
<dbReference type="InterPro" id="IPR009057">
    <property type="entry name" value="Homeodomain-like_sf"/>
</dbReference>
<organism evidence="5 6">
    <name type="scientific">Bradyrhizobium campsiandrae</name>
    <dbReference type="NCBI Taxonomy" id="1729892"/>
    <lineage>
        <taxon>Bacteria</taxon>
        <taxon>Pseudomonadati</taxon>
        <taxon>Pseudomonadota</taxon>
        <taxon>Alphaproteobacteria</taxon>
        <taxon>Hyphomicrobiales</taxon>
        <taxon>Nitrobacteraceae</taxon>
        <taxon>Bradyrhizobium</taxon>
    </lineage>
</organism>
<feature type="domain" description="HTH tetR-type" evidence="4">
    <location>
        <begin position="24"/>
        <end position="84"/>
    </location>
</feature>
<name>A0ABR7U3A8_9BRAD</name>
<dbReference type="EMBL" id="JAATTO010000012">
    <property type="protein sequence ID" value="MBC9978548.1"/>
    <property type="molecule type" value="Genomic_DNA"/>
</dbReference>
<accession>A0ABR7U3A8</accession>
<evidence type="ECO:0000313" key="6">
    <source>
        <dbReference type="Proteomes" id="UP000639516"/>
    </source>
</evidence>
<comment type="caution">
    <text evidence="5">The sequence shown here is derived from an EMBL/GenBank/DDBJ whole genome shotgun (WGS) entry which is preliminary data.</text>
</comment>
<evidence type="ECO:0000256" key="1">
    <source>
        <dbReference type="ARBA" id="ARBA00023125"/>
    </source>
</evidence>
<evidence type="ECO:0000259" key="4">
    <source>
        <dbReference type="PROSITE" id="PS50977"/>
    </source>
</evidence>
<feature type="region of interest" description="Disordered" evidence="3">
    <location>
        <begin position="1"/>
        <end position="26"/>
    </location>
</feature>
<dbReference type="PROSITE" id="PS01081">
    <property type="entry name" value="HTH_TETR_1"/>
    <property type="match status" value="1"/>
</dbReference>
<gene>
    <name evidence="5" type="ORF">HA482_10000</name>
</gene>
<dbReference type="InterPro" id="IPR041347">
    <property type="entry name" value="MftR_C"/>
</dbReference>
<dbReference type="InterPro" id="IPR050624">
    <property type="entry name" value="HTH-type_Tx_Regulator"/>
</dbReference>
<dbReference type="PROSITE" id="PS50977">
    <property type="entry name" value="HTH_TETR_2"/>
    <property type="match status" value="1"/>
</dbReference>
<dbReference type="PANTHER" id="PTHR43479">
    <property type="entry name" value="ACREF/ENVCD OPERON REPRESSOR-RELATED"/>
    <property type="match status" value="1"/>
</dbReference>
<dbReference type="Gene3D" id="1.10.357.10">
    <property type="entry name" value="Tetracycline Repressor, domain 2"/>
    <property type="match status" value="1"/>
</dbReference>
<evidence type="ECO:0000256" key="2">
    <source>
        <dbReference type="PROSITE-ProRule" id="PRU00335"/>
    </source>
</evidence>
<dbReference type="InterPro" id="IPR023772">
    <property type="entry name" value="DNA-bd_HTH_TetR-type_CS"/>
</dbReference>
<protein>
    <submittedName>
        <fullName evidence="5">TetR family transcriptional regulator</fullName>
    </submittedName>
</protein>
<reference evidence="5 6" key="1">
    <citation type="journal article" date="2020" name="Arch. Microbiol.">
        <title>Bradyrhizobium campsiandrae sp. nov., a nitrogen-fixing bacterial strain isolated from a native leguminous tree from the Amazon adapted to flooded conditions.</title>
        <authorList>
            <person name="Cabral Michel D."/>
            <person name="Martins da Costa E."/>
            <person name="Azarias Guimaraes A."/>
            <person name="Soares de Carvalho T."/>
            <person name="Santos de Castro Caputo P."/>
            <person name="Willems A."/>
            <person name="de Souza Moreira F.M."/>
        </authorList>
    </citation>
    <scope>NUCLEOTIDE SEQUENCE [LARGE SCALE GENOMIC DNA]</scope>
    <source>
        <strain evidence="6">INPA 384B</strain>
    </source>
</reference>